<name>A0A1Y2M4Z7_EPING</name>
<dbReference type="InParanoid" id="A0A1Y2M4Z7"/>
<gene>
    <name evidence="1" type="ORF">B5807_05227</name>
</gene>
<reference evidence="1 2" key="1">
    <citation type="journal article" date="2017" name="Genome Announc.">
        <title>Genome sequence of the saprophytic ascomycete Epicoccum nigrum ICMP 19927 strain isolated from New Zealand.</title>
        <authorList>
            <person name="Fokin M."/>
            <person name="Fleetwood D."/>
            <person name="Weir B.S."/>
            <person name="Villas-Boas S.G."/>
        </authorList>
    </citation>
    <scope>NUCLEOTIDE SEQUENCE [LARGE SCALE GENOMIC DNA]</scope>
    <source>
        <strain evidence="1 2">ICMP 19927</strain>
    </source>
</reference>
<evidence type="ECO:0000313" key="2">
    <source>
        <dbReference type="Proteomes" id="UP000193240"/>
    </source>
</evidence>
<sequence>MNHQMSGFSYLSIYKYHSTMTKYSLIPPEYKTNTNMLSTTCPVTPPRTQQTYNDATKSRALDHSPTNTSKFVSSPPLYWADPSPSPWELEVAMSVSKSKPKTKPKTKLYTSRFREVGLDDLTEPYTAGYRSEPEPDYHLEPEHKKAGKMVQVVKDISKRFHTTATKK</sequence>
<organism evidence="1 2">
    <name type="scientific">Epicoccum nigrum</name>
    <name type="common">Soil fungus</name>
    <name type="synonym">Epicoccum purpurascens</name>
    <dbReference type="NCBI Taxonomy" id="105696"/>
    <lineage>
        <taxon>Eukaryota</taxon>
        <taxon>Fungi</taxon>
        <taxon>Dikarya</taxon>
        <taxon>Ascomycota</taxon>
        <taxon>Pezizomycotina</taxon>
        <taxon>Dothideomycetes</taxon>
        <taxon>Pleosporomycetidae</taxon>
        <taxon>Pleosporales</taxon>
        <taxon>Pleosporineae</taxon>
        <taxon>Didymellaceae</taxon>
        <taxon>Epicoccum</taxon>
    </lineage>
</organism>
<keyword evidence="2" id="KW-1185">Reference proteome</keyword>
<dbReference type="EMBL" id="KZ107842">
    <property type="protein sequence ID" value="OSS50288.1"/>
    <property type="molecule type" value="Genomic_DNA"/>
</dbReference>
<proteinExistence type="predicted"/>
<accession>A0A1Y2M4Z7</accession>
<dbReference type="Proteomes" id="UP000193240">
    <property type="component" value="Unassembled WGS sequence"/>
</dbReference>
<protein>
    <submittedName>
        <fullName evidence="1">Uncharacterized protein</fullName>
    </submittedName>
</protein>
<evidence type="ECO:0000313" key="1">
    <source>
        <dbReference type="EMBL" id="OSS50288.1"/>
    </source>
</evidence>
<dbReference type="AlphaFoldDB" id="A0A1Y2M4Z7"/>